<dbReference type="Pfam" id="PF00126">
    <property type="entry name" value="HTH_1"/>
    <property type="match status" value="1"/>
</dbReference>
<dbReference type="RefSeq" id="WP_110334312.1">
    <property type="nucleotide sequence ID" value="NZ_JBHVKT010000099.1"/>
</dbReference>
<evidence type="ECO:0000313" key="7">
    <source>
        <dbReference type="Proteomes" id="UP000247892"/>
    </source>
</evidence>
<gene>
    <name evidence="6" type="ORF">BA062_00205</name>
</gene>
<dbReference type="InterPro" id="IPR036390">
    <property type="entry name" value="WH_DNA-bd_sf"/>
</dbReference>
<dbReference type="PANTHER" id="PTHR30346">
    <property type="entry name" value="TRANSCRIPTIONAL DUAL REGULATOR HCAR-RELATED"/>
    <property type="match status" value="1"/>
</dbReference>
<dbReference type="SUPFAM" id="SSF53850">
    <property type="entry name" value="Periplasmic binding protein-like II"/>
    <property type="match status" value="1"/>
</dbReference>
<protein>
    <submittedName>
        <fullName evidence="6">LysR family transcriptional regulator</fullName>
    </submittedName>
</protein>
<dbReference type="Gene3D" id="1.10.10.10">
    <property type="entry name" value="Winged helix-like DNA-binding domain superfamily/Winged helix DNA-binding domain"/>
    <property type="match status" value="1"/>
</dbReference>
<evidence type="ECO:0000256" key="4">
    <source>
        <dbReference type="ARBA" id="ARBA00023163"/>
    </source>
</evidence>
<organism evidence="6 7">
    <name type="scientific">Prauserella flavalba</name>
    <dbReference type="NCBI Taxonomy" id="1477506"/>
    <lineage>
        <taxon>Bacteria</taxon>
        <taxon>Bacillati</taxon>
        <taxon>Actinomycetota</taxon>
        <taxon>Actinomycetes</taxon>
        <taxon>Pseudonocardiales</taxon>
        <taxon>Pseudonocardiaceae</taxon>
        <taxon>Prauserella</taxon>
    </lineage>
</organism>
<evidence type="ECO:0000256" key="2">
    <source>
        <dbReference type="ARBA" id="ARBA00023015"/>
    </source>
</evidence>
<dbReference type="AlphaFoldDB" id="A0A318M615"/>
<dbReference type="SUPFAM" id="SSF46785">
    <property type="entry name" value="Winged helix' DNA-binding domain"/>
    <property type="match status" value="1"/>
</dbReference>
<dbReference type="InterPro" id="IPR036388">
    <property type="entry name" value="WH-like_DNA-bd_sf"/>
</dbReference>
<dbReference type="GO" id="GO:0003677">
    <property type="term" value="F:DNA binding"/>
    <property type="evidence" value="ECO:0007669"/>
    <property type="project" value="UniProtKB-KW"/>
</dbReference>
<keyword evidence="2" id="KW-0805">Transcription regulation</keyword>
<dbReference type="Proteomes" id="UP000247892">
    <property type="component" value="Unassembled WGS sequence"/>
</dbReference>
<keyword evidence="3" id="KW-0238">DNA-binding</keyword>
<dbReference type="PRINTS" id="PR00039">
    <property type="entry name" value="HTHLYSR"/>
</dbReference>
<dbReference type="GO" id="GO:0032993">
    <property type="term" value="C:protein-DNA complex"/>
    <property type="evidence" value="ECO:0007669"/>
    <property type="project" value="TreeGrafter"/>
</dbReference>
<evidence type="ECO:0000313" key="6">
    <source>
        <dbReference type="EMBL" id="PXY38226.1"/>
    </source>
</evidence>
<sequence>MDLLAHLEAYVAVTEEGSFSRAADVLYVAQPVLSRRIKTLEQHLGGELFDRSRRQITSTDLGVQLLPHAKDVLSRVEHLRQVARAALASAAQPVGVPPDCDPATLARVISSGARRGVTISVRELPAEERADALAAGSLTFALLRVPPEAASHRVPLGLATSAPLPTRTVHLESLRPRRGAPARQAPPILLTAEDGPGFAAERFDKAAARAGLAEERVRRAASTAAAVAETLAGHAMLLCAEPLARRHELAWTPLADESLHRGYELARTANRDVPAWLEPLLVAAVGARAEPAELPADRDVERPDVRARLAARG</sequence>
<feature type="domain" description="HTH lysR-type" evidence="5">
    <location>
        <begin position="1"/>
        <end position="59"/>
    </location>
</feature>
<evidence type="ECO:0000259" key="5">
    <source>
        <dbReference type="PROSITE" id="PS50931"/>
    </source>
</evidence>
<evidence type="ECO:0000256" key="3">
    <source>
        <dbReference type="ARBA" id="ARBA00023125"/>
    </source>
</evidence>
<dbReference type="InterPro" id="IPR000847">
    <property type="entry name" value="LysR_HTH_N"/>
</dbReference>
<dbReference type="EMBL" id="MASU01000001">
    <property type="protein sequence ID" value="PXY38226.1"/>
    <property type="molecule type" value="Genomic_DNA"/>
</dbReference>
<accession>A0A318M615</accession>
<name>A0A318M615_9PSEU</name>
<evidence type="ECO:0000256" key="1">
    <source>
        <dbReference type="ARBA" id="ARBA00009437"/>
    </source>
</evidence>
<comment type="similarity">
    <text evidence="1">Belongs to the LysR transcriptional regulatory family.</text>
</comment>
<dbReference type="FunFam" id="1.10.10.10:FF:000001">
    <property type="entry name" value="LysR family transcriptional regulator"/>
    <property type="match status" value="1"/>
</dbReference>
<keyword evidence="4" id="KW-0804">Transcription</keyword>
<dbReference type="PROSITE" id="PS50931">
    <property type="entry name" value="HTH_LYSR"/>
    <property type="match status" value="1"/>
</dbReference>
<dbReference type="PANTHER" id="PTHR30346:SF28">
    <property type="entry name" value="HTH-TYPE TRANSCRIPTIONAL REGULATOR CYNR"/>
    <property type="match status" value="1"/>
</dbReference>
<dbReference type="OrthoDB" id="3636008at2"/>
<keyword evidence="7" id="KW-1185">Reference proteome</keyword>
<reference evidence="6 7" key="1">
    <citation type="submission" date="2016-07" db="EMBL/GenBank/DDBJ databases">
        <title>Draft genome sequence of Prauserella sp. YIM 121212, isolated from alkaline soil.</title>
        <authorList>
            <person name="Ruckert C."/>
            <person name="Albersmeier A."/>
            <person name="Jiang C.-L."/>
            <person name="Jiang Y."/>
            <person name="Kalinowski J."/>
            <person name="Schneider O."/>
            <person name="Winkler A."/>
            <person name="Zotchev S.B."/>
        </authorList>
    </citation>
    <scope>NUCLEOTIDE SEQUENCE [LARGE SCALE GENOMIC DNA]</scope>
    <source>
        <strain evidence="6 7">YIM 121212</strain>
    </source>
</reference>
<dbReference type="GO" id="GO:0003700">
    <property type="term" value="F:DNA-binding transcription factor activity"/>
    <property type="evidence" value="ECO:0007669"/>
    <property type="project" value="InterPro"/>
</dbReference>
<comment type="caution">
    <text evidence="6">The sequence shown here is derived from an EMBL/GenBank/DDBJ whole genome shotgun (WGS) entry which is preliminary data.</text>
</comment>
<proteinExistence type="inferred from homology"/>